<dbReference type="GO" id="GO:0044550">
    <property type="term" value="P:secondary metabolite biosynthetic process"/>
    <property type="evidence" value="ECO:0007669"/>
    <property type="project" value="TreeGrafter"/>
</dbReference>
<dbReference type="SUPFAM" id="SSF53901">
    <property type="entry name" value="Thiolase-like"/>
    <property type="match status" value="1"/>
</dbReference>
<organism evidence="2 3">
    <name type="scientific">Sphingomonas endophytica</name>
    <dbReference type="NCBI Taxonomy" id="869719"/>
    <lineage>
        <taxon>Bacteria</taxon>
        <taxon>Pseudomonadati</taxon>
        <taxon>Pseudomonadota</taxon>
        <taxon>Alphaproteobacteria</taxon>
        <taxon>Sphingomonadales</taxon>
        <taxon>Sphingomonadaceae</taxon>
        <taxon>Sphingomonas</taxon>
    </lineage>
</organism>
<gene>
    <name evidence="2" type="ORF">NS334_10795</name>
</gene>
<accession>A0A147I0Y3</accession>
<evidence type="ECO:0000259" key="1">
    <source>
        <dbReference type="Pfam" id="PF08545"/>
    </source>
</evidence>
<feature type="non-terminal residue" evidence="2">
    <location>
        <position position="213"/>
    </location>
</feature>
<dbReference type="InterPro" id="IPR016039">
    <property type="entry name" value="Thiolase-like"/>
</dbReference>
<feature type="domain" description="Beta-ketoacyl-[acyl-carrier-protein] synthase III N-terminal" evidence="1">
    <location>
        <begin position="118"/>
        <end position="194"/>
    </location>
</feature>
<dbReference type="PANTHER" id="PTHR34069:SF2">
    <property type="entry name" value="BETA-KETOACYL-[ACYL-CARRIER-PROTEIN] SYNTHASE III"/>
    <property type="match status" value="1"/>
</dbReference>
<dbReference type="Gene3D" id="3.40.47.10">
    <property type="match status" value="1"/>
</dbReference>
<dbReference type="EMBL" id="LDTB01000043">
    <property type="protein sequence ID" value="KTT71169.1"/>
    <property type="molecule type" value="Genomic_DNA"/>
</dbReference>
<sequence>MTKVPGRSVTVTGSRIAGVVSCVPGRVVDNAPFHARFGDKAADIEKMTGVRARRWSDEATTTADLCQRAAETLLDRLGWERDSVDALFFVTQTPDYRLPATACALQGRLGLGRQVLAFDVNLGCSGYPYGLWLAMTTVASGAARRALLLVGDTITKTVDPDDRSTAMLFGDAGTATAIEVDADGTARFILGTDGTGEHQLIIAEGAYRQAPAS</sequence>
<reference evidence="2 3" key="1">
    <citation type="journal article" date="2016" name="Front. Microbiol.">
        <title>Genomic Resource of Rice Seed Associated Bacteria.</title>
        <authorList>
            <person name="Midha S."/>
            <person name="Bansal K."/>
            <person name="Sharma S."/>
            <person name="Kumar N."/>
            <person name="Patil P.P."/>
            <person name="Chaudhry V."/>
            <person name="Patil P.B."/>
        </authorList>
    </citation>
    <scope>NUCLEOTIDE SEQUENCE [LARGE SCALE GENOMIC DNA]</scope>
    <source>
        <strain evidence="2 3">NS334</strain>
    </source>
</reference>
<name>A0A147I0Y3_9SPHN</name>
<dbReference type="Pfam" id="PF08545">
    <property type="entry name" value="ACP_syn_III"/>
    <property type="match status" value="1"/>
</dbReference>
<evidence type="ECO:0000313" key="2">
    <source>
        <dbReference type="EMBL" id="KTT71169.1"/>
    </source>
</evidence>
<evidence type="ECO:0000313" key="3">
    <source>
        <dbReference type="Proteomes" id="UP000074310"/>
    </source>
</evidence>
<proteinExistence type="predicted"/>
<dbReference type="InterPro" id="IPR013751">
    <property type="entry name" value="ACP_syn_III_N"/>
</dbReference>
<keyword evidence="3" id="KW-1185">Reference proteome</keyword>
<comment type="caution">
    <text evidence="2">The sequence shown here is derived from an EMBL/GenBank/DDBJ whole genome shotgun (WGS) entry which is preliminary data.</text>
</comment>
<dbReference type="GO" id="GO:0006633">
    <property type="term" value="P:fatty acid biosynthetic process"/>
    <property type="evidence" value="ECO:0007669"/>
    <property type="project" value="InterPro"/>
</dbReference>
<protein>
    <submittedName>
        <fullName evidence="2">3-oxoacyl-ACP synthase</fullName>
    </submittedName>
</protein>
<dbReference type="GO" id="GO:0004315">
    <property type="term" value="F:3-oxoacyl-[acyl-carrier-protein] synthase activity"/>
    <property type="evidence" value="ECO:0007669"/>
    <property type="project" value="InterPro"/>
</dbReference>
<dbReference type="PANTHER" id="PTHR34069">
    <property type="entry name" value="3-OXOACYL-[ACYL-CARRIER-PROTEIN] SYNTHASE 3"/>
    <property type="match status" value="1"/>
</dbReference>
<dbReference type="Proteomes" id="UP000074310">
    <property type="component" value="Unassembled WGS sequence"/>
</dbReference>
<dbReference type="AlphaFoldDB" id="A0A147I0Y3"/>